<feature type="region of interest" description="Disordered" evidence="1">
    <location>
        <begin position="675"/>
        <end position="769"/>
    </location>
</feature>
<name>A0A9P3CLY8_9PEZI</name>
<feature type="compositionally biased region" description="Polar residues" evidence="1">
    <location>
        <begin position="363"/>
        <end position="391"/>
    </location>
</feature>
<proteinExistence type="predicted"/>
<feature type="compositionally biased region" description="Polar residues" evidence="1">
    <location>
        <begin position="200"/>
        <end position="210"/>
    </location>
</feature>
<dbReference type="AlphaFoldDB" id="A0A9P3CLY8"/>
<reference evidence="2 3" key="1">
    <citation type="submission" date="2021-01" db="EMBL/GenBank/DDBJ databases">
        <title>Cercospora kikuchii MAFF 305040 whole genome shotgun sequence.</title>
        <authorList>
            <person name="Kashiwa T."/>
            <person name="Suzuki T."/>
        </authorList>
    </citation>
    <scope>NUCLEOTIDE SEQUENCE [LARGE SCALE GENOMIC DNA]</scope>
    <source>
        <strain evidence="2 3">MAFF 305040</strain>
    </source>
</reference>
<evidence type="ECO:0000313" key="3">
    <source>
        <dbReference type="Proteomes" id="UP000825890"/>
    </source>
</evidence>
<feature type="compositionally biased region" description="Polar residues" evidence="1">
    <location>
        <begin position="679"/>
        <end position="697"/>
    </location>
</feature>
<dbReference type="OrthoDB" id="3638668at2759"/>
<gene>
    <name evidence="2" type="ORF">CKM354_000616700</name>
</gene>
<feature type="region of interest" description="Disordered" evidence="1">
    <location>
        <begin position="508"/>
        <end position="528"/>
    </location>
</feature>
<feature type="compositionally biased region" description="Polar residues" evidence="1">
    <location>
        <begin position="518"/>
        <end position="528"/>
    </location>
</feature>
<evidence type="ECO:0000256" key="1">
    <source>
        <dbReference type="SAM" id="MobiDB-lite"/>
    </source>
</evidence>
<feature type="region of interest" description="Disordered" evidence="1">
    <location>
        <begin position="33"/>
        <end position="89"/>
    </location>
</feature>
<feature type="compositionally biased region" description="Basic and acidic residues" evidence="1">
    <location>
        <begin position="350"/>
        <end position="361"/>
    </location>
</feature>
<protein>
    <submittedName>
        <fullName evidence="2">Uncharacterized protein</fullName>
    </submittedName>
</protein>
<comment type="caution">
    <text evidence="2">The sequence shown here is derived from an EMBL/GenBank/DDBJ whole genome shotgun (WGS) entry which is preliminary data.</text>
</comment>
<feature type="compositionally biased region" description="Basic and acidic residues" evidence="1">
    <location>
        <begin position="235"/>
        <end position="248"/>
    </location>
</feature>
<dbReference type="GeneID" id="68291742"/>
<feature type="region of interest" description="Disordered" evidence="1">
    <location>
        <begin position="172"/>
        <end position="212"/>
    </location>
</feature>
<keyword evidence="3" id="KW-1185">Reference proteome</keyword>
<feature type="compositionally biased region" description="Low complexity" evidence="1">
    <location>
        <begin position="747"/>
        <end position="767"/>
    </location>
</feature>
<feature type="region of interest" description="Disordered" evidence="1">
    <location>
        <begin position="235"/>
        <end position="266"/>
    </location>
</feature>
<organism evidence="2 3">
    <name type="scientific">Cercospora kikuchii</name>
    <dbReference type="NCBI Taxonomy" id="84275"/>
    <lineage>
        <taxon>Eukaryota</taxon>
        <taxon>Fungi</taxon>
        <taxon>Dikarya</taxon>
        <taxon>Ascomycota</taxon>
        <taxon>Pezizomycotina</taxon>
        <taxon>Dothideomycetes</taxon>
        <taxon>Dothideomycetidae</taxon>
        <taxon>Mycosphaerellales</taxon>
        <taxon>Mycosphaerellaceae</taxon>
        <taxon>Cercospora</taxon>
    </lineage>
</organism>
<feature type="compositionally biased region" description="Polar residues" evidence="1">
    <location>
        <begin position="250"/>
        <end position="261"/>
    </location>
</feature>
<feature type="compositionally biased region" description="Basic and acidic residues" evidence="1">
    <location>
        <begin position="178"/>
        <end position="196"/>
    </location>
</feature>
<dbReference type="EMBL" id="BOLY01000003">
    <property type="protein sequence ID" value="GIZ42920.1"/>
    <property type="molecule type" value="Genomic_DNA"/>
</dbReference>
<dbReference type="RefSeq" id="XP_044657407.1">
    <property type="nucleotide sequence ID" value="XM_044801472.1"/>
</dbReference>
<feature type="compositionally biased region" description="Low complexity" evidence="1">
    <location>
        <begin position="68"/>
        <end position="85"/>
    </location>
</feature>
<feature type="region of interest" description="Disordered" evidence="1">
    <location>
        <begin position="346"/>
        <end position="495"/>
    </location>
</feature>
<dbReference type="Proteomes" id="UP000825890">
    <property type="component" value="Unassembled WGS sequence"/>
</dbReference>
<sequence length="1111" mass="121133">MCQHRYYYYAGCRHQRTVLVNYCANATPVATARLPQQAQHPPRPPSTAGNSDPFDDDEGSASSIPDLTSNSTAPSSSPTTTTSDTHTSHRQYTLPSIFEPTSDVASLHLQRPVRRHSDPVIFDMATLPTFARSNWREPFQLIVGAAKKTSPAEPSQLDAYGHECAISDASAKLPTDTISERSSSKQQSVDRQDTKRTPNAVLQSNPSPQHRYTARDYAEMFKELVEARQELERLKREGDHLQRSRDANESAYSNNPSSPVTQGHHDIPLQAIDPNLSPAALLQREHERMQLQQACVLDMAMSDAPTTPPSSLDFPELHTAEHVLQPSSLKLNAVRKPSYASMVTHVGVQTDDKNNITREEENGNSVSPSATTADAADQENTSASPTQTSGPASRIRRVANDGRCDQDAQLNVKFNTPVKASPRFAQPTMAFSRRADETIRKSINNNASGTPPEGKSPSLCSSAQKQQKRKSLPGDWLSGSPSQAAKHCQVPAHPSIGSHASEQIVAAQEANPRKKTGTYRSPTKAATQRTIATIGQETTPPYSPRLQRNVVKADVSPTLVKDTATITSDDASSASLETTIQVELSDRRMSELQPRSKDSIKLPAPRRSTIGADLPHSRQLPANTSIAELLSQQARAAGLPMVANLTTQRRASHGHLLIPIKAKLDRIGILREGPHVSNVRGTSDLFSPSSRTNQSDPFSPPESRTMYDIQEATFEASKGDNKERRESDAVSRNKKVVVPPHVRAALKDAAAQRATTSSATSRQTTDAPPSLRATAQEFKPMLQQVQQPVHQQATAQHQGAPLLHGAFSSNSTHPHTYAAAAKLQPQPTRAPDDSSPALIDGFPTTEEATRFYDEDEWLNMTPDMRRAILERRTHIRGAPGPYHQSHSHGAGPAHGQYAGMQSLSTTCPDVFGSSPQESHMGQVHLPRIHPLGQPVHWAATSGIDLQTPLAPGRPAMPMLPPPLMAPRPPPVGFNSAQFALPRTPAQQPRSWTIGSDQVRRVYGWKGGDGREIKFVGHGPDAERDPNSGIRFNYQRRVASNGRGPRLIGAVNEDGSPEAPLAPRSRHHWAQLAGHMRQPCDNMEVVDAVEQMPIPSNEHLYGYCGNCAISSH</sequence>
<feature type="region of interest" description="Disordered" evidence="1">
    <location>
        <begin position="587"/>
        <end position="617"/>
    </location>
</feature>
<feature type="compositionally biased region" description="Basic and acidic residues" evidence="1">
    <location>
        <begin position="717"/>
        <end position="731"/>
    </location>
</feature>
<accession>A0A9P3CLY8</accession>
<evidence type="ECO:0000313" key="2">
    <source>
        <dbReference type="EMBL" id="GIZ42920.1"/>
    </source>
</evidence>
<feature type="compositionally biased region" description="Basic and acidic residues" evidence="1">
    <location>
        <begin position="587"/>
        <end position="600"/>
    </location>
</feature>